<organism evidence="6 7">
    <name type="scientific">Candidatus Gottesmanbacteria bacterium GW2011_GWC2_39_8</name>
    <dbReference type="NCBI Taxonomy" id="1618450"/>
    <lineage>
        <taxon>Bacteria</taxon>
        <taxon>Candidatus Gottesmaniibacteriota</taxon>
    </lineage>
</organism>
<dbReference type="CDD" id="cd03230">
    <property type="entry name" value="ABC_DR_subfamily_A"/>
    <property type="match status" value="1"/>
</dbReference>
<reference evidence="6 7" key="1">
    <citation type="journal article" date="2015" name="Nature">
        <title>rRNA introns, odd ribosomes, and small enigmatic genomes across a large radiation of phyla.</title>
        <authorList>
            <person name="Brown C.T."/>
            <person name="Hug L.A."/>
            <person name="Thomas B.C."/>
            <person name="Sharon I."/>
            <person name="Castelle C.J."/>
            <person name="Singh A."/>
            <person name="Wilkins M.J."/>
            <person name="Williams K.H."/>
            <person name="Banfield J.F."/>
        </authorList>
    </citation>
    <scope>NUCLEOTIDE SEQUENCE [LARGE SCALE GENOMIC DNA]</scope>
</reference>
<comment type="similarity">
    <text evidence="1">Belongs to the ABC transporter superfamily.</text>
</comment>
<keyword evidence="3" id="KW-0547">Nucleotide-binding</keyword>
<dbReference type="InterPro" id="IPR003593">
    <property type="entry name" value="AAA+_ATPase"/>
</dbReference>
<dbReference type="Proteomes" id="UP000034539">
    <property type="component" value="Unassembled WGS sequence"/>
</dbReference>
<evidence type="ECO:0000256" key="3">
    <source>
        <dbReference type="ARBA" id="ARBA00022741"/>
    </source>
</evidence>
<dbReference type="Gene3D" id="3.40.50.300">
    <property type="entry name" value="P-loop containing nucleotide triphosphate hydrolases"/>
    <property type="match status" value="1"/>
</dbReference>
<dbReference type="EMBL" id="LBXN01000084">
    <property type="protein sequence ID" value="KKR31083.1"/>
    <property type="molecule type" value="Genomic_DNA"/>
</dbReference>
<protein>
    <submittedName>
        <fullName evidence="6">ABC-type transport system, ATP-binding component</fullName>
    </submittedName>
</protein>
<dbReference type="InterPro" id="IPR027417">
    <property type="entry name" value="P-loop_NTPase"/>
</dbReference>
<keyword evidence="4 6" id="KW-0067">ATP-binding</keyword>
<keyword evidence="2" id="KW-0813">Transport</keyword>
<dbReference type="SUPFAM" id="SSF52540">
    <property type="entry name" value="P-loop containing nucleoside triphosphate hydrolases"/>
    <property type="match status" value="1"/>
</dbReference>
<proteinExistence type="inferred from homology"/>
<dbReference type="PROSITE" id="PS50893">
    <property type="entry name" value="ABC_TRANSPORTER_2"/>
    <property type="match status" value="1"/>
</dbReference>
<evidence type="ECO:0000313" key="7">
    <source>
        <dbReference type="Proteomes" id="UP000034539"/>
    </source>
</evidence>
<dbReference type="SMART" id="SM00382">
    <property type="entry name" value="AAA"/>
    <property type="match status" value="1"/>
</dbReference>
<sequence>MRLKKSSIERKMVNMNSILEVKDLTKKFDKFTAVDNISFSVKEGEIVGLLGPNGAGKTTTIQMLLGVLSPTSGQISYFGKQLASNRGEIMQQVNFSSTYIDLPWRLSVFENLDVIARLYGIAERKERIREVLKIFGVEDLMNKKMGDLSSGQKTRIFLTKAFLNRPKVLLLDEPTASLDPDVATKVRNFLIQEREKNKTTMLFTSHNMIEVEEVCDRVIFINHGKIIAEDTPRGLARKVKLSEVRFIITDGIKRGLSLSEKNKWKAKAEERVLTISINQEEIARLLSVFADNKIEYSDITIEKPTLEDFFLEASK</sequence>
<comment type="caution">
    <text evidence="6">The sequence shown here is derived from an EMBL/GenBank/DDBJ whole genome shotgun (WGS) entry which is preliminary data.</text>
</comment>
<dbReference type="PANTHER" id="PTHR42711">
    <property type="entry name" value="ABC TRANSPORTER ATP-BINDING PROTEIN"/>
    <property type="match status" value="1"/>
</dbReference>
<dbReference type="GO" id="GO:0005524">
    <property type="term" value="F:ATP binding"/>
    <property type="evidence" value="ECO:0007669"/>
    <property type="project" value="UniProtKB-KW"/>
</dbReference>
<dbReference type="InterPro" id="IPR003439">
    <property type="entry name" value="ABC_transporter-like_ATP-bd"/>
</dbReference>
<evidence type="ECO:0000256" key="2">
    <source>
        <dbReference type="ARBA" id="ARBA00022448"/>
    </source>
</evidence>
<dbReference type="PANTHER" id="PTHR42711:SF5">
    <property type="entry name" value="ABC TRANSPORTER ATP-BINDING PROTEIN NATA"/>
    <property type="match status" value="1"/>
</dbReference>
<dbReference type="Pfam" id="PF00005">
    <property type="entry name" value="ABC_tran"/>
    <property type="match status" value="1"/>
</dbReference>
<accession>A0A0G0PT69</accession>
<evidence type="ECO:0000256" key="4">
    <source>
        <dbReference type="ARBA" id="ARBA00022840"/>
    </source>
</evidence>
<feature type="domain" description="ABC transporter" evidence="5">
    <location>
        <begin position="19"/>
        <end position="248"/>
    </location>
</feature>
<name>A0A0G0PT69_9BACT</name>
<dbReference type="InterPro" id="IPR050763">
    <property type="entry name" value="ABC_transporter_ATP-binding"/>
</dbReference>
<gene>
    <name evidence="6" type="ORF">UT63_C0084G0003</name>
</gene>
<evidence type="ECO:0000313" key="6">
    <source>
        <dbReference type="EMBL" id="KKR31083.1"/>
    </source>
</evidence>
<dbReference type="AlphaFoldDB" id="A0A0G0PT69"/>
<evidence type="ECO:0000259" key="5">
    <source>
        <dbReference type="PROSITE" id="PS50893"/>
    </source>
</evidence>
<dbReference type="GO" id="GO:0016887">
    <property type="term" value="F:ATP hydrolysis activity"/>
    <property type="evidence" value="ECO:0007669"/>
    <property type="project" value="InterPro"/>
</dbReference>
<evidence type="ECO:0000256" key="1">
    <source>
        <dbReference type="ARBA" id="ARBA00005417"/>
    </source>
</evidence>